<dbReference type="EMBL" id="CP033912">
    <property type="protein sequence ID" value="AZA97596.1"/>
    <property type="molecule type" value="Genomic_DNA"/>
</dbReference>
<dbReference type="PANTHER" id="PTHR37299">
    <property type="entry name" value="TRANSCRIPTIONAL REGULATOR-RELATED"/>
    <property type="match status" value="1"/>
</dbReference>
<dbReference type="Pfam" id="PF04397">
    <property type="entry name" value="LytTR"/>
    <property type="match status" value="1"/>
</dbReference>
<gene>
    <name evidence="4" type="ORF">EG349_01125</name>
    <name evidence="5" type="ORF">EG353_19595</name>
</gene>
<dbReference type="GO" id="GO:0003677">
    <property type="term" value="F:DNA binding"/>
    <property type="evidence" value="ECO:0007669"/>
    <property type="project" value="UniProtKB-KW"/>
</dbReference>
<dbReference type="Gene3D" id="3.40.50.2300">
    <property type="match status" value="1"/>
</dbReference>
<dbReference type="GO" id="GO:0000156">
    <property type="term" value="F:phosphorelay response regulator activity"/>
    <property type="evidence" value="ECO:0007669"/>
    <property type="project" value="InterPro"/>
</dbReference>
<evidence type="ECO:0000259" key="3">
    <source>
        <dbReference type="PROSITE" id="PS50930"/>
    </source>
</evidence>
<feature type="domain" description="Response regulatory" evidence="2">
    <location>
        <begin position="2"/>
        <end position="115"/>
    </location>
</feature>
<name>A0AAD1DLU1_9FLAO</name>
<keyword evidence="1" id="KW-0597">Phosphoprotein</keyword>
<dbReference type="Pfam" id="PF00072">
    <property type="entry name" value="Response_reg"/>
    <property type="match status" value="1"/>
</dbReference>
<accession>A0AAD1DLU1</accession>
<evidence type="ECO:0000313" key="6">
    <source>
        <dbReference type="Proteomes" id="UP000274073"/>
    </source>
</evidence>
<feature type="domain" description="HTH LytTR-type" evidence="3">
    <location>
        <begin position="146"/>
        <end position="253"/>
    </location>
</feature>
<dbReference type="RefSeq" id="WP_123853436.1">
    <property type="nucleotide sequence ID" value="NZ_CP033912.1"/>
</dbReference>
<evidence type="ECO:0000256" key="1">
    <source>
        <dbReference type="PROSITE-ProRule" id="PRU00169"/>
    </source>
</evidence>
<dbReference type="SMART" id="SM00850">
    <property type="entry name" value="LytTR"/>
    <property type="match status" value="1"/>
</dbReference>
<protein>
    <submittedName>
        <fullName evidence="4">DNA-binding response regulator</fullName>
    </submittedName>
</protein>
<evidence type="ECO:0000313" key="5">
    <source>
        <dbReference type="EMBL" id="AZA97596.1"/>
    </source>
</evidence>
<dbReference type="Gene3D" id="2.40.50.1020">
    <property type="entry name" value="LytTr DNA-binding domain"/>
    <property type="match status" value="1"/>
</dbReference>
<dbReference type="SUPFAM" id="SSF52172">
    <property type="entry name" value="CheY-like"/>
    <property type="match status" value="1"/>
</dbReference>
<sequence>MKIIIIEDEIRTAKELAEMLLNSGHEIEITAMLSSVSSAKKWLEENPRPELIFADIELGDGLSFEIFKDLNIEAPVIFCTAFDEYAIRAFESNSIDYLLKPIDQSALQKSLDKYTVLKDHIISNMHRIENLEMAITQMESVPKQTLLISYRQKLIPVKLSDVVYFYSSSGTVSLKLSDESKFTVTYNLDQLESMLDPNLFYRANRQFIVNKNFISNIEYYFNRKLLVFTNLQAPEKIIISRLKAQAFLKWIER</sequence>
<dbReference type="InterPro" id="IPR007492">
    <property type="entry name" value="LytTR_DNA-bd_dom"/>
</dbReference>
<proteinExistence type="predicted"/>
<dbReference type="InterPro" id="IPR046947">
    <property type="entry name" value="LytR-like"/>
</dbReference>
<dbReference type="Proteomes" id="UP000281741">
    <property type="component" value="Chromosome"/>
</dbReference>
<dbReference type="PANTHER" id="PTHR37299:SF1">
    <property type="entry name" value="STAGE 0 SPORULATION PROTEIN A HOMOLOG"/>
    <property type="match status" value="1"/>
</dbReference>
<dbReference type="Proteomes" id="UP000274073">
    <property type="component" value="Chromosome"/>
</dbReference>
<dbReference type="SMART" id="SM00448">
    <property type="entry name" value="REC"/>
    <property type="match status" value="1"/>
</dbReference>
<keyword evidence="7" id="KW-1185">Reference proteome</keyword>
<reference evidence="6 7" key="1">
    <citation type="submission" date="2018-11" db="EMBL/GenBank/DDBJ databases">
        <title>Proposal to divide the Flavobacteriaceae and reorganize its genera based on Amino Acid Identity values calculated from whole genome sequences.</title>
        <authorList>
            <person name="Nicholson A.C."/>
            <person name="Gulvik C.A."/>
            <person name="Whitney A.M."/>
            <person name="Humrighouse B.W."/>
            <person name="Bell M."/>
            <person name="Holmes B."/>
            <person name="Steigerwalt A.G."/>
            <person name="Villarma A."/>
            <person name="Sheth M."/>
            <person name="Batra D."/>
            <person name="Pryor J."/>
            <person name="Bernardet J.-F."/>
            <person name="Hugo C."/>
            <person name="Kampfer P."/>
            <person name="Newman J."/>
            <person name="McQuiston J.R."/>
        </authorList>
    </citation>
    <scope>NUCLEOTIDE SEQUENCE [LARGE SCALE GENOMIC DNA]</scope>
    <source>
        <strain evidence="4 6">G0207</strain>
        <strain evidence="5 7">H5143</strain>
    </source>
</reference>
<evidence type="ECO:0000259" key="2">
    <source>
        <dbReference type="PROSITE" id="PS50110"/>
    </source>
</evidence>
<dbReference type="EMBL" id="CP033915">
    <property type="protein sequence ID" value="AZA85489.1"/>
    <property type="molecule type" value="Genomic_DNA"/>
</dbReference>
<feature type="modified residue" description="4-aspartylphosphate" evidence="1">
    <location>
        <position position="55"/>
    </location>
</feature>
<organism evidence="4 6">
    <name type="scientific">Chryseobacterium shandongense</name>
    <dbReference type="NCBI Taxonomy" id="1493872"/>
    <lineage>
        <taxon>Bacteria</taxon>
        <taxon>Pseudomonadati</taxon>
        <taxon>Bacteroidota</taxon>
        <taxon>Flavobacteriia</taxon>
        <taxon>Flavobacteriales</taxon>
        <taxon>Weeksellaceae</taxon>
        <taxon>Chryseobacterium group</taxon>
        <taxon>Chryseobacterium</taxon>
    </lineage>
</organism>
<dbReference type="PROSITE" id="PS50110">
    <property type="entry name" value="RESPONSE_REGULATORY"/>
    <property type="match status" value="1"/>
</dbReference>
<dbReference type="PROSITE" id="PS50930">
    <property type="entry name" value="HTH_LYTTR"/>
    <property type="match status" value="1"/>
</dbReference>
<keyword evidence="4" id="KW-0238">DNA-binding</keyword>
<evidence type="ECO:0000313" key="4">
    <source>
        <dbReference type="EMBL" id="AZA85489.1"/>
    </source>
</evidence>
<dbReference type="AlphaFoldDB" id="A0AAD1DLU1"/>
<dbReference type="InterPro" id="IPR011006">
    <property type="entry name" value="CheY-like_superfamily"/>
</dbReference>
<dbReference type="InterPro" id="IPR001789">
    <property type="entry name" value="Sig_transdc_resp-reg_receiver"/>
</dbReference>
<evidence type="ECO:0000313" key="7">
    <source>
        <dbReference type="Proteomes" id="UP000281741"/>
    </source>
</evidence>